<dbReference type="AlphaFoldDB" id="A0A653CEK2"/>
<dbReference type="Proteomes" id="UP000410492">
    <property type="component" value="Unassembled WGS sequence"/>
</dbReference>
<dbReference type="OrthoDB" id="10031901at2759"/>
<accession>A0A653CEK2</accession>
<gene>
    <name evidence="2" type="ORF">CALMAC_LOCUS8359</name>
</gene>
<proteinExistence type="predicted"/>
<organism evidence="2 3">
    <name type="scientific">Callosobruchus maculatus</name>
    <name type="common">Southern cowpea weevil</name>
    <name type="synonym">Pulse bruchid</name>
    <dbReference type="NCBI Taxonomy" id="64391"/>
    <lineage>
        <taxon>Eukaryota</taxon>
        <taxon>Metazoa</taxon>
        <taxon>Ecdysozoa</taxon>
        <taxon>Arthropoda</taxon>
        <taxon>Hexapoda</taxon>
        <taxon>Insecta</taxon>
        <taxon>Pterygota</taxon>
        <taxon>Neoptera</taxon>
        <taxon>Endopterygota</taxon>
        <taxon>Coleoptera</taxon>
        <taxon>Polyphaga</taxon>
        <taxon>Cucujiformia</taxon>
        <taxon>Chrysomeloidea</taxon>
        <taxon>Chrysomelidae</taxon>
        <taxon>Bruchinae</taxon>
        <taxon>Bruchini</taxon>
        <taxon>Callosobruchus</taxon>
    </lineage>
</organism>
<dbReference type="InterPro" id="IPR018289">
    <property type="entry name" value="MULE_transposase_dom"/>
</dbReference>
<name>A0A653CEK2_CALMS</name>
<dbReference type="PANTHER" id="PTHR33977">
    <property type="entry name" value="ZINC ION BINDING PROTEIN"/>
    <property type="match status" value="1"/>
</dbReference>
<evidence type="ECO:0000313" key="3">
    <source>
        <dbReference type="Proteomes" id="UP000410492"/>
    </source>
</evidence>
<dbReference type="EMBL" id="CAACVG010007585">
    <property type="protein sequence ID" value="VEN46173.1"/>
    <property type="molecule type" value="Genomic_DNA"/>
</dbReference>
<protein>
    <recommendedName>
        <fullName evidence="1">MULE transposase domain-containing protein</fullName>
    </recommendedName>
</protein>
<keyword evidence="3" id="KW-1185">Reference proteome</keyword>
<evidence type="ECO:0000313" key="2">
    <source>
        <dbReference type="EMBL" id="VEN46173.1"/>
    </source>
</evidence>
<dbReference type="PANTHER" id="PTHR33977:SF1">
    <property type="entry name" value="ZINC ION BINDING PROTEIN"/>
    <property type="match status" value="1"/>
</dbReference>
<reference evidence="2 3" key="1">
    <citation type="submission" date="2019-01" db="EMBL/GenBank/DDBJ databases">
        <authorList>
            <person name="Sayadi A."/>
        </authorList>
    </citation>
    <scope>NUCLEOTIDE SEQUENCE [LARGE SCALE GENOMIC DNA]</scope>
</reference>
<dbReference type="Pfam" id="PF10551">
    <property type="entry name" value="MULE"/>
    <property type="match status" value="1"/>
</dbReference>
<evidence type="ECO:0000259" key="1">
    <source>
        <dbReference type="Pfam" id="PF10551"/>
    </source>
</evidence>
<sequence length="720" mass="83167">MDHSVEIELEELLFQSMEEFNKWKDDMQTRSVSYYSLDTSTKHLSCGDFKQYYNCHRSYTYKPKGKNIRSLKATGTNKIGSACPSRLEVTIKGTMEKSELVQVKFWKTHYGHSLDLGHTCLGKDTRKELAGKLQQGVTFQHILDQVRESDIKEEGLKRNHLLEKKDLHNIMRDFNLSHTFQKHNNDAISVHLWVEEMMGLGSLSPVLKYKRQNETDNRGIFDDNDFFLVLMTEFQSQQLLKFGKDKICIDGTHGTNAYDIQLFSLLVVDEYGGGCPVAFCLSNRCHEAVFKVFFESIKEKVGKIEAHVFMSDDAPAFYNAWSIVMGAANFQLICSWHVDRNWRQNLSKICDTEKRSLVYKTLKVLLRIDDSNTFNTALTKFMGDLMADHDTLKFAKYFQAHYCNRIELWAYCYRQHLGINTNMYLESLHKTLKYYYLEGKKVKRLDRTIHAIMKFARDCLFKRILKITKNAATMRIKNIQVAHTNSQAICSEMVKSLKINEWLVQSSKCAEQEYIVQKVQENCLIKDCPIKCCKCKICVHIYKCSCMDSVIKFNICKHIHAVTSYSQLSDFSTLPSVSQKGIGYDQTPNFEKVQELGNLAVTSNMSNLENKNILKRKLDIIRCLSETTTLPSNEETLAAQYLDKIIDIFNKNEIKFAQKQPVNTAQRIEKQVRLFSTKKKRQSRNDLSKPSLSEAINIKDSLAGKADSIVFHSKNDHTYS</sequence>
<feature type="domain" description="MULE transposase" evidence="1">
    <location>
        <begin position="247"/>
        <end position="339"/>
    </location>
</feature>